<organism evidence="1 2">
    <name type="scientific">Botrytis galanthina</name>
    <dbReference type="NCBI Taxonomy" id="278940"/>
    <lineage>
        <taxon>Eukaryota</taxon>
        <taxon>Fungi</taxon>
        <taxon>Dikarya</taxon>
        <taxon>Ascomycota</taxon>
        <taxon>Pezizomycotina</taxon>
        <taxon>Leotiomycetes</taxon>
        <taxon>Helotiales</taxon>
        <taxon>Sclerotiniaceae</taxon>
        <taxon>Botrytis</taxon>
    </lineage>
</organism>
<reference evidence="1 2" key="1">
    <citation type="submission" date="2017-12" db="EMBL/GenBank/DDBJ databases">
        <title>Comparative genomics of Botrytis spp.</title>
        <authorList>
            <person name="Valero-Jimenez C.A."/>
            <person name="Tapia P."/>
            <person name="Veloso J."/>
            <person name="Silva-Moreno E."/>
            <person name="Staats M."/>
            <person name="Valdes J.H."/>
            <person name="Van Kan J.A.L."/>
        </authorList>
    </citation>
    <scope>NUCLEOTIDE SEQUENCE [LARGE SCALE GENOMIC DNA]</scope>
    <source>
        <strain evidence="1 2">MUCL435</strain>
    </source>
</reference>
<comment type="caution">
    <text evidence="1">The sequence shown here is derived from an EMBL/GenBank/DDBJ whole genome shotgun (WGS) entry which is preliminary data.</text>
</comment>
<gene>
    <name evidence="1" type="ORF">BGAL_0309g00020</name>
</gene>
<proteinExistence type="predicted"/>
<dbReference type="Proteomes" id="UP000308671">
    <property type="component" value="Unassembled WGS sequence"/>
</dbReference>
<protein>
    <submittedName>
        <fullName evidence="1">Uncharacterized protein</fullName>
    </submittedName>
</protein>
<evidence type="ECO:0000313" key="2">
    <source>
        <dbReference type="Proteomes" id="UP000308671"/>
    </source>
</evidence>
<dbReference type="AlphaFoldDB" id="A0A4S8QQQ9"/>
<evidence type="ECO:0000313" key="1">
    <source>
        <dbReference type="EMBL" id="THV47453.1"/>
    </source>
</evidence>
<sequence>MSYVWDDLHNFQECLVMRGVSFSGGYAKCRDDNNESWGIKKEPYSHIGRVRASHEVSVQITKV</sequence>
<accession>A0A4S8QQQ9</accession>
<name>A0A4S8QQQ9_9HELO</name>
<keyword evidence="2" id="KW-1185">Reference proteome</keyword>
<dbReference type="EMBL" id="PQXL01000309">
    <property type="protein sequence ID" value="THV47453.1"/>
    <property type="molecule type" value="Genomic_DNA"/>
</dbReference>